<dbReference type="AlphaFoldDB" id="W3WXQ3"/>
<keyword evidence="2" id="KW-1185">Reference proteome</keyword>
<dbReference type="InParanoid" id="W3WXQ3"/>
<dbReference type="KEGG" id="pfy:PFICI_09974"/>
<protein>
    <submittedName>
        <fullName evidence="1">Uncharacterized protein</fullName>
    </submittedName>
</protein>
<dbReference type="HOGENOM" id="CLU_411668_0_0_1"/>
<dbReference type="Proteomes" id="UP000030651">
    <property type="component" value="Unassembled WGS sequence"/>
</dbReference>
<organism evidence="1 2">
    <name type="scientific">Pestalotiopsis fici (strain W106-1 / CGMCC3.15140)</name>
    <dbReference type="NCBI Taxonomy" id="1229662"/>
    <lineage>
        <taxon>Eukaryota</taxon>
        <taxon>Fungi</taxon>
        <taxon>Dikarya</taxon>
        <taxon>Ascomycota</taxon>
        <taxon>Pezizomycotina</taxon>
        <taxon>Sordariomycetes</taxon>
        <taxon>Xylariomycetidae</taxon>
        <taxon>Amphisphaeriales</taxon>
        <taxon>Sporocadaceae</taxon>
        <taxon>Pestalotiopsis</taxon>
    </lineage>
</organism>
<gene>
    <name evidence="1" type="ORF">PFICI_09974</name>
</gene>
<dbReference type="OrthoDB" id="4767337at2759"/>
<dbReference type="EMBL" id="KI912115">
    <property type="protein sequence ID" value="ETS77912.1"/>
    <property type="molecule type" value="Genomic_DNA"/>
</dbReference>
<evidence type="ECO:0000313" key="1">
    <source>
        <dbReference type="EMBL" id="ETS77912.1"/>
    </source>
</evidence>
<evidence type="ECO:0000313" key="2">
    <source>
        <dbReference type="Proteomes" id="UP000030651"/>
    </source>
</evidence>
<dbReference type="RefSeq" id="XP_007836746.1">
    <property type="nucleotide sequence ID" value="XM_007838555.1"/>
</dbReference>
<reference evidence="2" key="1">
    <citation type="journal article" date="2015" name="BMC Genomics">
        <title>Genomic and transcriptomic analysis of the endophytic fungus Pestalotiopsis fici reveals its lifestyle and high potential for synthesis of natural products.</title>
        <authorList>
            <person name="Wang X."/>
            <person name="Zhang X."/>
            <person name="Liu L."/>
            <person name="Xiang M."/>
            <person name="Wang W."/>
            <person name="Sun X."/>
            <person name="Che Y."/>
            <person name="Guo L."/>
            <person name="Liu G."/>
            <person name="Guo L."/>
            <person name="Wang C."/>
            <person name="Yin W.B."/>
            <person name="Stadler M."/>
            <person name="Zhang X."/>
            <person name="Liu X."/>
        </authorList>
    </citation>
    <scope>NUCLEOTIDE SEQUENCE [LARGE SCALE GENOMIC DNA]</scope>
    <source>
        <strain evidence="2">W106-1 / CGMCC3.15140</strain>
    </source>
</reference>
<sequence>MDASTEEVLEALTWHPDGAATKVLFIEAPPASGKSTKLVPKIWQQLSSRSPNITGIYAVQTSTEAKLLHTYYQKSQVMKTSISVKKTRDRHDIHLWDQNHVRNGSDEMFLCGHGTLSTMLQQQKSTQPPILNPCLAIFMDLEPVSTALGECLLGQVIQTLRDLRFANRATPISLVLLGSHIRPGQTPPEKPQPSVALFMTHDDARIAVIDPVVMILAEPSTVYYIDKTSRKSDVYKMANSQEPKLVCIDPSGRYTLPPIKNLGIALSSGSREAYPFHHPTSQYPYARVGLSRLELERQASILQGQEESNLQLARDREWLDSVDPCPAQDAAWIQELIILSYRFWSDGASMLMPLPVLDEIPRGSLREARRRLVAMRAVEGDIATGFHPTEIGMAMANELMLVDKWSPDTLLRIMIRLVVICYYKPRKLFSLSIKEALQWDKGENTSAILSKVQADCAGVGAQEYYNGSIWLALGLYENLVVQDKISLNQHNRYMPVADDCIDLDMRVVHRITKMIAHLETRLLPEPVDKTLPTSFATPADRLEAYEILAWSYLHQTVFMPKPINHPNVRAFDITSRQPADITRHFFIPVDRAKRNYMLLENPSVPGYAAFYLVSVTPPKTPNGLVALVTMDLNLIPPAVLDRIENETGEKLAALTRTLYTIPQKGVD</sequence>
<dbReference type="GeneID" id="19274987"/>
<proteinExistence type="predicted"/>
<name>W3WXQ3_PESFW</name>
<dbReference type="eggNOG" id="ENOG502T5CU">
    <property type="taxonomic scope" value="Eukaryota"/>
</dbReference>
<accession>W3WXQ3</accession>